<evidence type="ECO:0000313" key="2">
    <source>
        <dbReference type="Proteomes" id="UP000199220"/>
    </source>
</evidence>
<keyword evidence="2" id="KW-1185">Reference proteome</keyword>
<evidence type="ECO:0000313" key="1">
    <source>
        <dbReference type="EMBL" id="SED91989.1"/>
    </source>
</evidence>
<proteinExistence type="predicted"/>
<gene>
    <name evidence="1" type="ORF">SAMN04488554_1062</name>
</gene>
<reference evidence="2" key="1">
    <citation type="submission" date="2016-10" db="EMBL/GenBank/DDBJ databases">
        <authorList>
            <person name="Varghese N."/>
            <person name="Submissions S."/>
        </authorList>
    </citation>
    <scope>NUCLEOTIDE SEQUENCE [LARGE SCALE GENOMIC DNA]</scope>
    <source>
        <strain evidence="2">DSM 21368</strain>
    </source>
</reference>
<protein>
    <submittedName>
        <fullName evidence="1">Uncharacterized protein</fullName>
    </submittedName>
</protein>
<dbReference type="Proteomes" id="UP000199220">
    <property type="component" value="Unassembled WGS sequence"/>
</dbReference>
<dbReference type="OrthoDB" id="5144372at2"/>
<organism evidence="1 2">
    <name type="scientific">Ruania alba</name>
    <dbReference type="NCBI Taxonomy" id="648782"/>
    <lineage>
        <taxon>Bacteria</taxon>
        <taxon>Bacillati</taxon>
        <taxon>Actinomycetota</taxon>
        <taxon>Actinomycetes</taxon>
        <taxon>Micrococcales</taxon>
        <taxon>Ruaniaceae</taxon>
        <taxon>Ruania</taxon>
    </lineage>
</organism>
<dbReference type="EMBL" id="FNTX01000001">
    <property type="protein sequence ID" value="SED91989.1"/>
    <property type="molecule type" value="Genomic_DNA"/>
</dbReference>
<dbReference type="AlphaFoldDB" id="A0A1H5ELN1"/>
<dbReference type="STRING" id="648782.SAMN04488554_1062"/>
<name>A0A1H5ELN1_9MICO</name>
<accession>A0A1H5ELN1</accession>
<dbReference type="RefSeq" id="WP_089772001.1">
    <property type="nucleotide sequence ID" value="NZ_FNTX01000001.1"/>
</dbReference>
<sequence length="277" mass="28573">MPIDLPRSVLTALWVAELRAVGGPHGPGTDELTAAAVPAIQGEDEPHTLIEAPTAEVPLSVGRSGLRTAVPTVLDRLAAHPGVVHAALPVPGEVGVPAPVAQEAIETGEAVVAVGNPGETTVVALPHVQTFGSALEPGAMVTWAVHRCEGNTGVPDSPADARRSLTEALELAIDALTRMDVARWRPEAAEDIAMLASATVPPELHLRLPGGLDGRRLDLLVRAARLNAIVDLATEDDGAAVNVWQVDQRSAAMRHVAAAARRAMVSATVSAPPSTPA</sequence>